<dbReference type="InterPro" id="IPR021562">
    <property type="entry name" value="DUF3007"/>
</dbReference>
<feature type="signal peptide" evidence="2">
    <location>
        <begin position="1"/>
        <end position="25"/>
    </location>
</feature>
<gene>
    <name evidence="3" type="ORF">SO694_00041224</name>
</gene>
<evidence type="ECO:0000256" key="1">
    <source>
        <dbReference type="SAM" id="Phobius"/>
    </source>
</evidence>
<evidence type="ECO:0000313" key="3">
    <source>
        <dbReference type="EMBL" id="KAK7248801.1"/>
    </source>
</evidence>
<dbReference type="EMBL" id="JBBJCI010000086">
    <property type="protein sequence ID" value="KAK7248801.1"/>
    <property type="molecule type" value="Genomic_DNA"/>
</dbReference>
<keyword evidence="2" id="KW-0732">Signal</keyword>
<dbReference type="Pfam" id="PF11460">
    <property type="entry name" value="DUF3007"/>
    <property type="match status" value="1"/>
</dbReference>
<accession>A0ABR1G662</accession>
<keyword evidence="1" id="KW-0812">Transmembrane</keyword>
<sequence length="180" mass="19600">MAGRPMSSALGVALAVFAALRPSAAFQVPARRAAALPLRRTNALARPVPAGDRRNRVALRAEPGGQVEENKLPWYFDPGTYGGVIVLTVLALVVPYALWAGLVATGMDSNEVGVVLSGVFVIGSILLWTFSYIFRVFTKNMTYSTQLKQYEDAVIAKRFEELQDDEVEALLGEIEREGDL</sequence>
<reference evidence="3 4" key="1">
    <citation type="submission" date="2024-03" db="EMBL/GenBank/DDBJ databases">
        <title>Aureococcus anophagefferens CCMP1851 and Kratosvirus quantuckense: Draft genome of a second virus-susceptible host strain in the model system.</title>
        <authorList>
            <person name="Chase E."/>
            <person name="Truchon A.R."/>
            <person name="Schepens W."/>
            <person name="Wilhelm S.W."/>
        </authorList>
    </citation>
    <scope>NUCLEOTIDE SEQUENCE [LARGE SCALE GENOMIC DNA]</scope>
    <source>
        <strain evidence="3 4">CCMP1851</strain>
    </source>
</reference>
<name>A0ABR1G662_AURAN</name>
<dbReference type="Proteomes" id="UP001363151">
    <property type="component" value="Unassembled WGS sequence"/>
</dbReference>
<dbReference type="PANTHER" id="PTHR35734">
    <property type="entry name" value="OS01G0805200 PROTEIN"/>
    <property type="match status" value="1"/>
</dbReference>
<dbReference type="PANTHER" id="PTHR35734:SF1">
    <property type="entry name" value="OS01G0805200 PROTEIN"/>
    <property type="match status" value="1"/>
</dbReference>
<keyword evidence="1" id="KW-1133">Transmembrane helix</keyword>
<proteinExistence type="predicted"/>
<feature type="transmembrane region" description="Helical" evidence="1">
    <location>
        <begin position="81"/>
        <end position="102"/>
    </location>
</feature>
<comment type="caution">
    <text evidence="3">The sequence shown here is derived from an EMBL/GenBank/DDBJ whole genome shotgun (WGS) entry which is preliminary data.</text>
</comment>
<feature type="chain" id="PRO_5045790309" evidence="2">
    <location>
        <begin position="26"/>
        <end position="180"/>
    </location>
</feature>
<feature type="transmembrane region" description="Helical" evidence="1">
    <location>
        <begin position="114"/>
        <end position="134"/>
    </location>
</feature>
<evidence type="ECO:0000313" key="4">
    <source>
        <dbReference type="Proteomes" id="UP001363151"/>
    </source>
</evidence>
<protein>
    <submittedName>
        <fullName evidence="3">Uncharacterized protein</fullName>
    </submittedName>
</protein>
<organism evidence="3 4">
    <name type="scientific">Aureococcus anophagefferens</name>
    <name type="common">Harmful bloom alga</name>
    <dbReference type="NCBI Taxonomy" id="44056"/>
    <lineage>
        <taxon>Eukaryota</taxon>
        <taxon>Sar</taxon>
        <taxon>Stramenopiles</taxon>
        <taxon>Ochrophyta</taxon>
        <taxon>Pelagophyceae</taxon>
        <taxon>Pelagomonadales</taxon>
        <taxon>Pelagomonadaceae</taxon>
        <taxon>Aureococcus</taxon>
    </lineage>
</organism>
<keyword evidence="4" id="KW-1185">Reference proteome</keyword>
<keyword evidence="1" id="KW-0472">Membrane</keyword>
<evidence type="ECO:0000256" key="2">
    <source>
        <dbReference type="SAM" id="SignalP"/>
    </source>
</evidence>